<reference evidence="5" key="1">
    <citation type="journal article" date="2014" name="Front. Microbiol.">
        <title>High frequency of phylogenetically diverse reductive dehalogenase-homologous genes in deep subseafloor sedimentary metagenomes.</title>
        <authorList>
            <person name="Kawai M."/>
            <person name="Futagami T."/>
            <person name="Toyoda A."/>
            <person name="Takaki Y."/>
            <person name="Nishi S."/>
            <person name="Hori S."/>
            <person name="Arai W."/>
            <person name="Tsubouchi T."/>
            <person name="Morono Y."/>
            <person name="Uchiyama I."/>
            <person name="Ito T."/>
            <person name="Fujiyama A."/>
            <person name="Inagaki F."/>
            <person name="Takami H."/>
        </authorList>
    </citation>
    <scope>NUCLEOTIDE SEQUENCE</scope>
    <source>
        <strain evidence="5">Expedition CK06-06</strain>
    </source>
</reference>
<dbReference type="GO" id="GO:0005737">
    <property type="term" value="C:cytoplasm"/>
    <property type="evidence" value="ECO:0007669"/>
    <property type="project" value="TreeGrafter"/>
</dbReference>
<dbReference type="PANTHER" id="PTHR42800:SF1">
    <property type="entry name" value="EXOINULINASE INUD (AFU_ORTHOLOGUE AFUA_5G00480)"/>
    <property type="match status" value="1"/>
</dbReference>
<dbReference type="CDD" id="cd18622">
    <property type="entry name" value="GH32_Inu-like"/>
    <property type="match status" value="1"/>
</dbReference>
<dbReference type="SUPFAM" id="SSF75005">
    <property type="entry name" value="Arabinanase/levansucrase/invertase"/>
    <property type="match status" value="1"/>
</dbReference>
<dbReference type="EMBL" id="BART01029858">
    <property type="protein sequence ID" value="GAH11551.1"/>
    <property type="molecule type" value="Genomic_DNA"/>
</dbReference>
<name>X1CSY1_9ZZZZ</name>
<dbReference type="Gene3D" id="2.115.10.20">
    <property type="entry name" value="Glycosyl hydrolase domain, family 43"/>
    <property type="match status" value="1"/>
</dbReference>
<dbReference type="AlphaFoldDB" id="X1CSY1"/>
<gene>
    <name evidence="5" type="ORF">S01H4_52290</name>
</gene>
<evidence type="ECO:0000313" key="5">
    <source>
        <dbReference type="EMBL" id="GAH11551.1"/>
    </source>
</evidence>
<dbReference type="InterPro" id="IPR013148">
    <property type="entry name" value="Glyco_hydro_32_N"/>
</dbReference>
<dbReference type="GO" id="GO:0004575">
    <property type="term" value="F:sucrose alpha-glucosidase activity"/>
    <property type="evidence" value="ECO:0007669"/>
    <property type="project" value="TreeGrafter"/>
</dbReference>
<evidence type="ECO:0000259" key="4">
    <source>
        <dbReference type="Pfam" id="PF00251"/>
    </source>
</evidence>
<dbReference type="SMART" id="SM00640">
    <property type="entry name" value="Glyco_32"/>
    <property type="match status" value="1"/>
</dbReference>
<comment type="caution">
    <text evidence="5">The sequence shown here is derived from an EMBL/GenBank/DDBJ whole genome shotgun (WGS) entry which is preliminary data.</text>
</comment>
<dbReference type="InterPro" id="IPR023296">
    <property type="entry name" value="Glyco_hydro_beta-prop_sf"/>
</dbReference>
<evidence type="ECO:0000256" key="2">
    <source>
        <dbReference type="ARBA" id="ARBA00022801"/>
    </source>
</evidence>
<feature type="non-terminal residue" evidence="5">
    <location>
        <position position="1"/>
    </location>
</feature>
<keyword evidence="3" id="KW-0326">Glycosidase</keyword>
<comment type="similarity">
    <text evidence="1">Belongs to the glycosyl hydrolase 32 family.</text>
</comment>
<feature type="domain" description="Glycosyl hydrolase family 32 N-terminal" evidence="4">
    <location>
        <begin position="1"/>
        <end position="262"/>
    </location>
</feature>
<evidence type="ECO:0000256" key="3">
    <source>
        <dbReference type="ARBA" id="ARBA00023295"/>
    </source>
</evidence>
<dbReference type="InterPro" id="IPR001362">
    <property type="entry name" value="Glyco_hydro_32"/>
</dbReference>
<organism evidence="5">
    <name type="scientific">marine sediment metagenome</name>
    <dbReference type="NCBI Taxonomy" id="412755"/>
    <lineage>
        <taxon>unclassified sequences</taxon>
        <taxon>metagenomes</taxon>
        <taxon>ecological metagenomes</taxon>
    </lineage>
</organism>
<proteinExistence type="inferred from homology"/>
<dbReference type="PANTHER" id="PTHR42800">
    <property type="entry name" value="EXOINULINASE INUD (AFU_ORTHOLOGUE AFUA_5G00480)"/>
    <property type="match status" value="1"/>
</dbReference>
<evidence type="ECO:0000256" key="1">
    <source>
        <dbReference type="ARBA" id="ARBA00009902"/>
    </source>
</evidence>
<keyword evidence="2" id="KW-0378">Hydrolase</keyword>
<accession>X1CSY1</accession>
<protein>
    <recommendedName>
        <fullName evidence="4">Glycosyl hydrolase family 32 N-terminal domain-containing protein</fullName>
    </recommendedName>
</protein>
<dbReference type="Pfam" id="PF00251">
    <property type="entry name" value="Glyco_hydro_32N"/>
    <property type="match status" value="1"/>
</dbReference>
<feature type="non-terminal residue" evidence="5">
    <location>
        <position position="266"/>
    </location>
</feature>
<dbReference type="GO" id="GO:0005987">
    <property type="term" value="P:sucrose catabolic process"/>
    <property type="evidence" value="ECO:0007669"/>
    <property type="project" value="TreeGrafter"/>
</dbReference>
<sequence length="266" mass="30382">GLVYYDGEWHLFFQHNPYGTGWGNMHWGHAVSPDLLHWEQLPNALYPWSMARSNCFSGSAAVDWNNTSGFQTGKERPLVIAFTDMGCGESLAYSNDRGRTWTYYDGNPLFEHRGRDPKITWHKPTQQWVIAVFDETIPELGGTVAFYTSKDMKNWQFQSRLKGYHECIEVFELPVDGDLSNTRWVIFGGDARYALGSFNGKTFKPEHVDKHQVHYGAYYASQVFNDAPGNRKVQIGWAKIDMPGMPFNQMQSFPCELSLRTTGDGI</sequence>